<name>A0A9X3XIK2_9CLOT</name>
<evidence type="ECO:0000313" key="2">
    <source>
        <dbReference type="EMBL" id="MDC4238694.1"/>
    </source>
</evidence>
<dbReference type="InterPro" id="IPR052200">
    <property type="entry name" value="Protoporphyrinogen_IX_DH"/>
</dbReference>
<dbReference type="PROSITE" id="PS00201">
    <property type="entry name" value="FLAVODOXIN"/>
    <property type="match status" value="1"/>
</dbReference>
<dbReference type="RefSeq" id="WP_008680293.1">
    <property type="nucleotide sequence ID" value="NZ_CABKOG010000003.1"/>
</dbReference>
<dbReference type="Proteomes" id="UP001141183">
    <property type="component" value="Unassembled WGS sequence"/>
</dbReference>
<reference evidence="2" key="1">
    <citation type="submission" date="2022-05" db="EMBL/GenBank/DDBJ databases">
        <title>Draft genome sequence of Clostridium tertium strain CP3 isolated from Peru.</title>
        <authorList>
            <person name="Hurtado R."/>
            <person name="Lima L."/>
            <person name="Sousa T."/>
            <person name="Jaiswal A.K."/>
            <person name="Tiwari S."/>
            <person name="Maturrano L."/>
            <person name="Brenig B."/>
            <person name="Azevedo V."/>
        </authorList>
    </citation>
    <scope>NUCLEOTIDE SEQUENCE</scope>
    <source>
        <strain evidence="2">CP3</strain>
    </source>
</reference>
<dbReference type="EMBL" id="JAMRYU010000001">
    <property type="protein sequence ID" value="MDC4238694.1"/>
    <property type="molecule type" value="Genomic_DNA"/>
</dbReference>
<dbReference type="GO" id="GO:0006783">
    <property type="term" value="P:heme biosynthetic process"/>
    <property type="evidence" value="ECO:0007669"/>
    <property type="project" value="TreeGrafter"/>
</dbReference>
<dbReference type="InterPro" id="IPR001226">
    <property type="entry name" value="Flavodoxin_CS"/>
</dbReference>
<feature type="domain" description="Flavodoxin-like" evidence="1">
    <location>
        <begin position="3"/>
        <end position="100"/>
    </location>
</feature>
<comment type="caution">
    <text evidence="2">The sequence shown here is derived from an EMBL/GenBank/DDBJ whole genome shotgun (WGS) entry which is preliminary data.</text>
</comment>
<proteinExistence type="predicted"/>
<gene>
    <name evidence="2" type="ORF">NE398_00715</name>
</gene>
<dbReference type="PANTHER" id="PTHR38030:SF2">
    <property type="entry name" value="PROTOPORPHYRINOGEN IX DEHYDROGENASE [QUINONE]"/>
    <property type="match status" value="1"/>
</dbReference>
<organism evidence="2 3">
    <name type="scientific">Clostridium tertium</name>
    <dbReference type="NCBI Taxonomy" id="1559"/>
    <lineage>
        <taxon>Bacteria</taxon>
        <taxon>Bacillati</taxon>
        <taxon>Bacillota</taxon>
        <taxon>Clostridia</taxon>
        <taxon>Eubacteriales</taxon>
        <taxon>Clostridiaceae</taxon>
        <taxon>Clostridium</taxon>
    </lineage>
</organism>
<dbReference type="AlphaFoldDB" id="A0A9X3XIK2"/>
<dbReference type="InterPro" id="IPR008254">
    <property type="entry name" value="Flavodoxin/NO_synth"/>
</dbReference>
<evidence type="ECO:0000259" key="1">
    <source>
        <dbReference type="PROSITE" id="PS50902"/>
    </source>
</evidence>
<accession>A0A9X3XIK2</accession>
<dbReference type="InterPro" id="IPR029039">
    <property type="entry name" value="Flavoprotein-like_sf"/>
</dbReference>
<dbReference type="InterPro" id="IPR026816">
    <property type="entry name" value="Flavodoxin_dom"/>
</dbReference>
<sequence>MKTIVIYKSKSGYTETYAKWISEDLNCDLKVADDITIEELEKYDVIIYGGGLYAVGINGLALIKKNYDLLCNKKIVIWATGASTGREEELQQVWDYNFNK</sequence>
<dbReference type="PANTHER" id="PTHR38030">
    <property type="entry name" value="PROTOPORPHYRINOGEN IX DEHYDROGENASE [MENAQUINONE]"/>
    <property type="match status" value="1"/>
</dbReference>
<dbReference type="GO" id="GO:0009055">
    <property type="term" value="F:electron transfer activity"/>
    <property type="evidence" value="ECO:0007669"/>
    <property type="project" value="InterPro"/>
</dbReference>
<dbReference type="GO" id="GO:0070819">
    <property type="term" value="F:menaquinone-dependent protoporphyrinogen oxidase activity"/>
    <property type="evidence" value="ECO:0007669"/>
    <property type="project" value="TreeGrafter"/>
</dbReference>
<dbReference type="Gene3D" id="3.40.50.360">
    <property type="match status" value="1"/>
</dbReference>
<dbReference type="Pfam" id="PF12724">
    <property type="entry name" value="Flavodoxin_5"/>
    <property type="match status" value="1"/>
</dbReference>
<protein>
    <recommendedName>
        <fullName evidence="1">Flavodoxin-like domain-containing protein</fullName>
    </recommendedName>
</protein>
<dbReference type="GO" id="GO:0010181">
    <property type="term" value="F:FMN binding"/>
    <property type="evidence" value="ECO:0007669"/>
    <property type="project" value="InterPro"/>
</dbReference>
<dbReference type="GO" id="GO:0016651">
    <property type="term" value="F:oxidoreductase activity, acting on NAD(P)H"/>
    <property type="evidence" value="ECO:0007669"/>
    <property type="project" value="UniProtKB-ARBA"/>
</dbReference>
<keyword evidence="3" id="KW-1185">Reference proteome</keyword>
<dbReference type="PROSITE" id="PS50902">
    <property type="entry name" value="FLAVODOXIN_LIKE"/>
    <property type="match status" value="1"/>
</dbReference>
<evidence type="ECO:0000313" key="3">
    <source>
        <dbReference type="Proteomes" id="UP001141183"/>
    </source>
</evidence>
<dbReference type="SUPFAM" id="SSF52218">
    <property type="entry name" value="Flavoproteins"/>
    <property type="match status" value="1"/>
</dbReference>